<name>X0Y3J6_9ZZZZ</name>
<protein>
    <submittedName>
        <fullName evidence="2">Uncharacterized protein</fullName>
    </submittedName>
</protein>
<evidence type="ECO:0000256" key="1">
    <source>
        <dbReference type="SAM" id="MobiDB-lite"/>
    </source>
</evidence>
<sequence>TEKGTKTITEGLVITLNGKTGEVFRGSLGRKLQNSKTPKLQINKSLPRTDHPRAAGIASGDARLDEKSAITKSSLNYQFKTATKLYV</sequence>
<gene>
    <name evidence="2" type="ORF">S01H1_85437</name>
</gene>
<feature type="region of interest" description="Disordered" evidence="1">
    <location>
        <begin position="32"/>
        <end position="56"/>
    </location>
</feature>
<dbReference type="AlphaFoldDB" id="X0Y3J6"/>
<organism evidence="2">
    <name type="scientific">marine sediment metagenome</name>
    <dbReference type="NCBI Taxonomy" id="412755"/>
    <lineage>
        <taxon>unclassified sequences</taxon>
        <taxon>metagenomes</taxon>
        <taxon>ecological metagenomes</taxon>
    </lineage>
</organism>
<proteinExistence type="predicted"/>
<accession>X0Y3J6</accession>
<feature type="non-terminal residue" evidence="2">
    <location>
        <position position="87"/>
    </location>
</feature>
<dbReference type="EMBL" id="BARS01058682">
    <property type="protein sequence ID" value="GAG50320.1"/>
    <property type="molecule type" value="Genomic_DNA"/>
</dbReference>
<feature type="non-terminal residue" evidence="2">
    <location>
        <position position="1"/>
    </location>
</feature>
<reference evidence="2" key="1">
    <citation type="journal article" date="2014" name="Front. Microbiol.">
        <title>High frequency of phylogenetically diverse reductive dehalogenase-homologous genes in deep subseafloor sedimentary metagenomes.</title>
        <authorList>
            <person name="Kawai M."/>
            <person name="Futagami T."/>
            <person name="Toyoda A."/>
            <person name="Takaki Y."/>
            <person name="Nishi S."/>
            <person name="Hori S."/>
            <person name="Arai W."/>
            <person name="Tsubouchi T."/>
            <person name="Morono Y."/>
            <person name="Uchiyama I."/>
            <person name="Ito T."/>
            <person name="Fujiyama A."/>
            <person name="Inagaki F."/>
            <person name="Takami H."/>
        </authorList>
    </citation>
    <scope>NUCLEOTIDE SEQUENCE</scope>
    <source>
        <strain evidence="2">Expedition CK06-06</strain>
    </source>
</reference>
<comment type="caution">
    <text evidence="2">The sequence shown here is derived from an EMBL/GenBank/DDBJ whole genome shotgun (WGS) entry which is preliminary data.</text>
</comment>
<evidence type="ECO:0000313" key="2">
    <source>
        <dbReference type="EMBL" id="GAG50320.1"/>
    </source>
</evidence>
<feature type="compositionally biased region" description="Polar residues" evidence="1">
    <location>
        <begin position="32"/>
        <end position="46"/>
    </location>
</feature>